<dbReference type="EMBL" id="LXQA010328745">
    <property type="protein sequence ID" value="MCI44295.1"/>
    <property type="molecule type" value="Genomic_DNA"/>
</dbReference>
<evidence type="ECO:0000313" key="2">
    <source>
        <dbReference type="Proteomes" id="UP000265520"/>
    </source>
</evidence>
<protein>
    <submittedName>
        <fullName evidence="1">Uncharacterized protein</fullName>
    </submittedName>
</protein>
<comment type="caution">
    <text evidence="1">The sequence shown here is derived from an EMBL/GenBank/DDBJ whole genome shotgun (WGS) entry which is preliminary data.</text>
</comment>
<dbReference type="AlphaFoldDB" id="A0A392S8S6"/>
<accession>A0A392S8S6</accession>
<proteinExistence type="predicted"/>
<evidence type="ECO:0000313" key="1">
    <source>
        <dbReference type="EMBL" id="MCI44295.1"/>
    </source>
</evidence>
<reference evidence="1 2" key="1">
    <citation type="journal article" date="2018" name="Front. Plant Sci.">
        <title>Red Clover (Trifolium pratense) and Zigzag Clover (T. medium) - A Picture of Genomic Similarities and Differences.</title>
        <authorList>
            <person name="Dluhosova J."/>
            <person name="Istvanek J."/>
            <person name="Nedelnik J."/>
            <person name="Repkova J."/>
        </authorList>
    </citation>
    <scope>NUCLEOTIDE SEQUENCE [LARGE SCALE GENOMIC DNA]</scope>
    <source>
        <strain evidence="2">cv. 10/8</strain>
        <tissue evidence="1">Leaf</tissue>
    </source>
</reference>
<dbReference type="Proteomes" id="UP000265520">
    <property type="component" value="Unassembled WGS sequence"/>
</dbReference>
<sequence>MAARANNQIVEALATMANLMARDNDPGGMMRRDWSAL</sequence>
<name>A0A392S8S6_9FABA</name>
<keyword evidence="2" id="KW-1185">Reference proteome</keyword>
<organism evidence="1 2">
    <name type="scientific">Trifolium medium</name>
    <dbReference type="NCBI Taxonomy" id="97028"/>
    <lineage>
        <taxon>Eukaryota</taxon>
        <taxon>Viridiplantae</taxon>
        <taxon>Streptophyta</taxon>
        <taxon>Embryophyta</taxon>
        <taxon>Tracheophyta</taxon>
        <taxon>Spermatophyta</taxon>
        <taxon>Magnoliopsida</taxon>
        <taxon>eudicotyledons</taxon>
        <taxon>Gunneridae</taxon>
        <taxon>Pentapetalae</taxon>
        <taxon>rosids</taxon>
        <taxon>fabids</taxon>
        <taxon>Fabales</taxon>
        <taxon>Fabaceae</taxon>
        <taxon>Papilionoideae</taxon>
        <taxon>50 kb inversion clade</taxon>
        <taxon>NPAAA clade</taxon>
        <taxon>Hologalegina</taxon>
        <taxon>IRL clade</taxon>
        <taxon>Trifolieae</taxon>
        <taxon>Trifolium</taxon>
    </lineage>
</organism>